<sequence length="966" mass="108788">MEKIKSPKDESGKGKAAAKEDAGKTKLHVSRDDFQHTLHAHFQTSKGTGKVSDYDKGKDKYIRKHVVSFLRVKKAKVQSSTKRKLSSFDASKCKLLCITTHDVPDADPKNPTPHVVAQLHHVNFQSNFTIECRKTWALDTLESIENCLEDTAHSPRGSFRLHFDDREHDPLQWIVDDDEQATAMLEFVWTILALSVDTYHALPKSTFSIEELSDLAKLSNWDHKYGVDVDLVGFQKQKNMPFSTSVPTKLMRQRSASDESSVNAAPVAPWKSVEYADAMSLFATIEWGECTVDSVQLQWQQRLKLLEEENIDFLLTLQTKEPEKKSPIDVITAAVDGVLQQVQRAEKWTEDAEATLATTAANMSQFETLNNHMEVHFKNSVALQEALDAMIGAIDISREHMGILVKPVAIFPQDNIPEDSSTPADASLPKVLEAITRLGAAVKSMLAFQARRDELTALGMTFAGKVATAFEAYMHSIVKSWNSNPGQPRRRSLSGGAEVVNATSSKYTRDREMSDVNSVRRPSATTVEDVDWAFRSDILHSQLKKYQDVCQNVGALNPKTMVLFRDSYAKHVAPVYGTHLQAAFRALKEKVPKSKAGKPQWNITMSLAHSSTETTITTSASTLLHQALDHIVPLCLTEQAFVRSMFFDTTKKLKPEPVELTLLMEKLFDKLLKRLVEFGDAGVGANVFEAISMIVTAQQQLRHMDGQSEFVLNTLLNFQLHLKRSLSKYMEEQETWLANAHPDTRLVGVLNPVQKVMNLVTRLDEAAAGISTDDTENPLIALYERIILGLFSWLEKAAATKPKYAHLVRLENYHFLHGKLQALSEHSVPLKKYTDDAYDEYSKNLKAYVMWLWDCEVGKMTSLFATVETLLETVPIAEVQFHLSKQDLRKAIEASNQTLDKSMKHISERLKKHLSHSVDMTAVVVQSLRDVVLTNHDRYVFLSKQCYNVELEPTKEKLVALLDKLR</sequence>
<accession>A0A485LQB3</accession>
<feature type="region of interest" description="Disordered" evidence="1">
    <location>
        <begin position="483"/>
        <end position="521"/>
    </location>
</feature>
<dbReference type="AlphaFoldDB" id="A0A485LQB3"/>
<name>A0A485LQB3_9STRA</name>
<evidence type="ECO:0000313" key="4">
    <source>
        <dbReference type="EMBL" id="VFU01064.1"/>
    </source>
</evidence>
<evidence type="ECO:0000313" key="3">
    <source>
        <dbReference type="EMBL" id="KAF0683567.1"/>
    </source>
</evidence>
<evidence type="ECO:0000259" key="2">
    <source>
        <dbReference type="Pfam" id="PF20654"/>
    </source>
</evidence>
<dbReference type="EMBL" id="CAADRA010007416">
    <property type="protein sequence ID" value="VFU01064.1"/>
    <property type="molecule type" value="Genomic_DNA"/>
</dbReference>
<dbReference type="PANTHER" id="PTHR16092">
    <property type="entry name" value="SEC3/SYNTAXIN-RELATED"/>
    <property type="match status" value="1"/>
</dbReference>
<dbReference type="InterPro" id="IPR048628">
    <property type="entry name" value="Sec3_C"/>
</dbReference>
<dbReference type="Proteomes" id="UP000332933">
    <property type="component" value="Unassembled WGS sequence"/>
</dbReference>
<dbReference type="GO" id="GO:0005886">
    <property type="term" value="C:plasma membrane"/>
    <property type="evidence" value="ECO:0007669"/>
    <property type="project" value="TreeGrafter"/>
</dbReference>
<keyword evidence="5" id="KW-1185">Reference proteome</keyword>
<organism evidence="4 5">
    <name type="scientific">Aphanomyces stellatus</name>
    <dbReference type="NCBI Taxonomy" id="120398"/>
    <lineage>
        <taxon>Eukaryota</taxon>
        <taxon>Sar</taxon>
        <taxon>Stramenopiles</taxon>
        <taxon>Oomycota</taxon>
        <taxon>Saprolegniomycetes</taxon>
        <taxon>Saprolegniales</taxon>
        <taxon>Verrucalvaceae</taxon>
        <taxon>Aphanomyces</taxon>
    </lineage>
</organism>
<feature type="domain" description="Exocyst complex component Sec3 C-terminal" evidence="2">
    <location>
        <begin position="660"/>
        <end position="932"/>
    </location>
</feature>
<reference evidence="4 5" key="1">
    <citation type="submission" date="2019-03" db="EMBL/GenBank/DDBJ databases">
        <authorList>
            <person name="Gaulin E."/>
            <person name="Dumas B."/>
        </authorList>
    </citation>
    <scope>NUCLEOTIDE SEQUENCE [LARGE SCALE GENOMIC DNA]</scope>
    <source>
        <strain evidence="4">CBS 568.67</strain>
    </source>
</reference>
<dbReference type="OrthoDB" id="27109at2759"/>
<protein>
    <submittedName>
        <fullName evidence="4">Aste57867_24424 protein</fullName>
    </submittedName>
</protein>
<proteinExistence type="predicted"/>
<dbReference type="EMBL" id="VJMH01007390">
    <property type="protein sequence ID" value="KAF0683567.1"/>
    <property type="molecule type" value="Genomic_DNA"/>
</dbReference>
<dbReference type="GO" id="GO:0000145">
    <property type="term" value="C:exocyst"/>
    <property type="evidence" value="ECO:0007669"/>
    <property type="project" value="TreeGrafter"/>
</dbReference>
<evidence type="ECO:0000256" key="1">
    <source>
        <dbReference type="SAM" id="MobiDB-lite"/>
    </source>
</evidence>
<dbReference type="GO" id="GO:0006887">
    <property type="term" value="P:exocytosis"/>
    <property type="evidence" value="ECO:0007669"/>
    <property type="project" value="TreeGrafter"/>
</dbReference>
<reference evidence="3" key="2">
    <citation type="submission" date="2019-06" db="EMBL/GenBank/DDBJ databases">
        <title>Genomics analysis of Aphanomyces spp. identifies a new class of oomycete effector associated with host adaptation.</title>
        <authorList>
            <person name="Gaulin E."/>
        </authorList>
    </citation>
    <scope>NUCLEOTIDE SEQUENCE</scope>
    <source>
        <strain evidence="3">CBS 578.67</strain>
    </source>
</reference>
<evidence type="ECO:0000313" key="5">
    <source>
        <dbReference type="Proteomes" id="UP000332933"/>
    </source>
</evidence>
<feature type="region of interest" description="Disordered" evidence="1">
    <location>
        <begin position="1"/>
        <end position="30"/>
    </location>
</feature>
<dbReference type="GO" id="GO:0006893">
    <property type="term" value="P:Golgi to plasma membrane transport"/>
    <property type="evidence" value="ECO:0007669"/>
    <property type="project" value="TreeGrafter"/>
</dbReference>
<dbReference type="GO" id="GO:0005546">
    <property type="term" value="F:phosphatidylinositol-4,5-bisphosphate binding"/>
    <property type="evidence" value="ECO:0007669"/>
    <property type="project" value="TreeGrafter"/>
</dbReference>
<gene>
    <name evidence="4" type="primary">Aste57867_24424</name>
    <name evidence="3" type="ORF">As57867_024348</name>
    <name evidence="4" type="ORF">ASTE57867_24424</name>
</gene>
<dbReference type="PANTHER" id="PTHR16092:SF14">
    <property type="entry name" value="EXOCYST COMPLEX COMPONENT 1 ISOFORM X1"/>
    <property type="match status" value="1"/>
</dbReference>
<dbReference type="Pfam" id="PF20654">
    <property type="entry name" value="Sec3_C-term"/>
    <property type="match status" value="1"/>
</dbReference>